<protein>
    <submittedName>
        <fullName evidence="1">Uncharacterized protein</fullName>
    </submittedName>
</protein>
<proteinExistence type="predicted"/>
<keyword evidence="2" id="KW-1185">Reference proteome</keyword>
<evidence type="ECO:0000313" key="2">
    <source>
        <dbReference type="Proteomes" id="UP000188268"/>
    </source>
</evidence>
<dbReference type="Proteomes" id="UP000188268">
    <property type="component" value="Unassembled WGS sequence"/>
</dbReference>
<dbReference type="Gene3D" id="3.40.50.300">
    <property type="entry name" value="P-loop containing nucleotide triphosphate hydrolases"/>
    <property type="match status" value="1"/>
</dbReference>
<dbReference type="SUPFAM" id="SSF52540">
    <property type="entry name" value="P-loop containing nucleoside triphosphate hydrolases"/>
    <property type="match status" value="1"/>
</dbReference>
<accession>A0A1R3IKY4</accession>
<dbReference type="AlphaFoldDB" id="A0A1R3IKY4"/>
<evidence type="ECO:0000313" key="1">
    <source>
        <dbReference type="EMBL" id="OMO83259.1"/>
    </source>
</evidence>
<name>A0A1R3IKY4_COCAP</name>
<dbReference type="OrthoDB" id="10063137at2759"/>
<dbReference type="InterPro" id="IPR027417">
    <property type="entry name" value="P-loop_NTPase"/>
</dbReference>
<reference evidence="1 2" key="1">
    <citation type="submission" date="2013-09" db="EMBL/GenBank/DDBJ databases">
        <title>Corchorus capsularis genome sequencing.</title>
        <authorList>
            <person name="Alam M."/>
            <person name="Haque M.S."/>
            <person name="Islam M.S."/>
            <person name="Emdad E.M."/>
            <person name="Islam M.M."/>
            <person name="Ahmed B."/>
            <person name="Halim A."/>
            <person name="Hossen Q.M.M."/>
            <person name="Hossain M.Z."/>
            <person name="Ahmed R."/>
            <person name="Khan M.M."/>
            <person name="Islam R."/>
            <person name="Rashid M.M."/>
            <person name="Khan S.A."/>
            <person name="Rahman M.S."/>
            <person name="Alam M."/>
        </authorList>
    </citation>
    <scope>NUCLEOTIDE SEQUENCE [LARGE SCALE GENOMIC DNA]</scope>
    <source>
        <strain evidence="2">cv. CVL-1</strain>
        <tissue evidence="1">Whole seedling</tissue>
    </source>
</reference>
<sequence length="105" mass="11520">MKKASENLGWKLKETEEDEEGQLQVNWQEEVIRAVYWLKDRKFGEMAFTVGIGGPAGSRKTTLVMALCKALAAQPLSLAVVVHDPETQSHLDLDVNTLVDGGALP</sequence>
<comment type="caution">
    <text evidence="1">The sequence shown here is derived from an EMBL/GenBank/DDBJ whole genome shotgun (WGS) entry which is preliminary data.</text>
</comment>
<dbReference type="EMBL" id="AWWV01009895">
    <property type="protein sequence ID" value="OMO83259.1"/>
    <property type="molecule type" value="Genomic_DNA"/>
</dbReference>
<gene>
    <name evidence="1" type="ORF">CCACVL1_11474</name>
</gene>
<dbReference type="Gramene" id="OMO83259">
    <property type="protein sequence ID" value="OMO83259"/>
    <property type="gene ID" value="CCACVL1_11474"/>
</dbReference>
<organism evidence="1 2">
    <name type="scientific">Corchorus capsularis</name>
    <name type="common">Jute</name>
    <dbReference type="NCBI Taxonomy" id="210143"/>
    <lineage>
        <taxon>Eukaryota</taxon>
        <taxon>Viridiplantae</taxon>
        <taxon>Streptophyta</taxon>
        <taxon>Embryophyta</taxon>
        <taxon>Tracheophyta</taxon>
        <taxon>Spermatophyta</taxon>
        <taxon>Magnoliopsida</taxon>
        <taxon>eudicotyledons</taxon>
        <taxon>Gunneridae</taxon>
        <taxon>Pentapetalae</taxon>
        <taxon>rosids</taxon>
        <taxon>malvids</taxon>
        <taxon>Malvales</taxon>
        <taxon>Malvaceae</taxon>
        <taxon>Grewioideae</taxon>
        <taxon>Apeibeae</taxon>
        <taxon>Corchorus</taxon>
    </lineage>
</organism>